<dbReference type="Proteomes" id="UP000664601">
    <property type="component" value="Unassembled WGS sequence"/>
</dbReference>
<proteinExistence type="predicted"/>
<evidence type="ECO:0008006" key="3">
    <source>
        <dbReference type="Google" id="ProtNLM"/>
    </source>
</evidence>
<keyword evidence="2" id="KW-1185">Reference proteome</keyword>
<name>A0ABS3LBF2_9ENTE</name>
<protein>
    <recommendedName>
        <fullName evidence="3">Alternate signal-mediated exported protein, CPF_0494 family</fullName>
    </recommendedName>
</protein>
<organism evidence="1 2">
    <name type="scientific">Candidatus Enterococcus moelleringii</name>
    <dbReference type="NCBI Taxonomy" id="2815325"/>
    <lineage>
        <taxon>Bacteria</taxon>
        <taxon>Bacillati</taxon>
        <taxon>Bacillota</taxon>
        <taxon>Bacilli</taxon>
        <taxon>Lactobacillales</taxon>
        <taxon>Enterococcaceae</taxon>
        <taxon>Enterococcus</taxon>
    </lineage>
</organism>
<reference evidence="1 2" key="1">
    <citation type="submission" date="2021-03" db="EMBL/GenBank/DDBJ databases">
        <title>Enterococcal diversity collection.</title>
        <authorList>
            <person name="Gilmore M.S."/>
            <person name="Schwartzman J."/>
            <person name="Van Tyne D."/>
            <person name="Martin M."/>
            <person name="Earl A.M."/>
            <person name="Manson A.L."/>
            <person name="Straub T."/>
            <person name="Salamzade R."/>
            <person name="Saavedra J."/>
            <person name="Lebreton F."/>
            <person name="Prichula J."/>
            <person name="Schaufler K."/>
            <person name="Gaca A."/>
            <person name="Sgardioli B."/>
            <person name="Wagenaar J."/>
            <person name="Strong T."/>
        </authorList>
    </citation>
    <scope>NUCLEOTIDE SEQUENCE [LARGE SCALE GENOMIC DNA]</scope>
    <source>
        <strain evidence="1 2">669A</strain>
    </source>
</reference>
<comment type="caution">
    <text evidence="1">The sequence shown here is derived from an EMBL/GenBank/DDBJ whole genome shotgun (WGS) entry which is preliminary data.</text>
</comment>
<evidence type="ECO:0000313" key="2">
    <source>
        <dbReference type="Proteomes" id="UP000664601"/>
    </source>
</evidence>
<gene>
    <name evidence="1" type="ORF">JZO70_06245</name>
</gene>
<sequence>MRKRKLTSIWRSRLIFLLPIVFIGLCVGSLVVYAAMTLQEQKENQFQVGNVETKIEEVFTKPTTIKPTVAVPKEVKIKNTGTIKQFVRVMIQPEIVSSITSGSNKLILSSKIGEEVGLDITGDWVSGNDGYYYYTKAVEPTKETAVLFNEVTLKGGLDRFYTGGTFQIVLKVEAIHCHGSKADGTGAFQEAWWQGKKPTAAPLTTINTALMSAVEE</sequence>
<accession>A0ABS3LBF2</accession>
<evidence type="ECO:0000313" key="1">
    <source>
        <dbReference type="EMBL" id="MBO1305749.1"/>
    </source>
</evidence>
<dbReference type="EMBL" id="JAFREM010000011">
    <property type="protein sequence ID" value="MBO1305749.1"/>
    <property type="molecule type" value="Genomic_DNA"/>
</dbReference>